<evidence type="ECO:0000256" key="7">
    <source>
        <dbReference type="ARBA" id="ARBA00023136"/>
    </source>
</evidence>
<feature type="domain" description="ABC transporter" evidence="10">
    <location>
        <begin position="547"/>
        <end position="810"/>
    </location>
</feature>
<feature type="transmembrane region" description="Helical" evidence="9">
    <location>
        <begin position="247"/>
        <end position="268"/>
    </location>
</feature>
<dbReference type="PhylomeDB" id="A0A0G4FRV8"/>
<dbReference type="PROSITE" id="PS50893">
    <property type="entry name" value="ABC_TRANSPORTER_2"/>
    <property type="match status" value="2"/>
</dbReference>
<evidence type="ECO:0000313" key="13">
    <source>
        <dbReference type="Proteomes" id="UP000041254"/>
    </source>
</evidence>
<dbReference type="Gene3D" id="3.40.50.300">
    <property type="entry name" value="P-loop containing nucleotide triphosphate hydrolases"/>
    <property type="match status" value="2"/>
</dbReference>
<evidence type="ECO:0000259" key="10">
    <source>
        <dbReference type="PROSITE" id="PS50893"/>
    </source>
</evidence>
<feature type="transmembrane region" description="Helical" evidence="9">
    <location>
        <begin position="142"/>
        <end position="165"/>
    </location>
</feature>
<dbReference type="Pfam" id="PF00005">
    <property type="entry name" value="ABC_tran"/>
    <property type="match status" value="2"/>
</dbReference>
<feature type="region of interest" description="Disordered" evidence="8">
    <location>
        <begin position="540"/>
        <end position="559"/>
    </location>
</feature>
<evidence type="ECO:0000259" key="11">
    <source>
        <dbReference type="PROSITE" id="PS50929"/>
    </source>
</evidence>
<evidence type="ECO:0000256" key="2">
    <source>
        <dbReference type="ARBA" id="ARBA00022448"/>
    </source>
</evidence>
<evidence type="ECO:0000256" key="6">
    <source>
        <dbReference type="ARBA" id="ARBA00022989"/>
    </source>
</evidence>
<organism evidence="12 13">
    <name type="scientific">Vitrella brassicaformis (strain CCMP3155)</name>
    <dbReference type="NCBI Taxonomy" id="1169540"/>
    <lineage>
        <taxon>Eukaryota</taxon>
        <taxon>Sar</taxon>
        <taxon>Alveolata</taxon>
        <taxon>Colpodellida</taxon>
        <taxon>Vitrellaceae</taxon>
        <taxon>Vitrella</taxon>
    </lineage>
</organism>
<dbReference type="InParanoid" id="A0A0G4FRV8"/>
<feature type="transmembrane region" description="Helical" evidence="9">
    <location>
        <begin position="359"/>
        <end position="383"/>
    </location>
</feature>
<evidence type="ECO:0000256" key="3">
    <source>
        <dbReference type="ARBA" id="ARBA00022692"/>
    </source>
</evidence>
<dbReference type="OrthoDB" id="4865934at2759"/>
<accession>A0A0G4FRV8</accession>
<feature type="compositionally biased region" description="Basic and acidic residues" evidence="8">
    <location>
        <begin position="1249"/>
        <end position="1258"/>
    </location>
</feature>
<feature type="region of interest" description="Disordered" evidence="8">
    <location>
        <begin position="1435"/>
        <end position="1461"/>
    </location>
</feature>
<feature type="transmembrane region" description="Helical" evidence="9">
    <location>
        <begin position="1203"/>
        <end position="1224"/>
    </location>
</feature>
<feature type="compositionally biased region" description="Basic and acidic residues" evidence="8">
    <location>
        <begin position="1435"/>
        <end position="1454"/>
    </location>
</feature>
<reference evidence="12 13" key="1">
    <citation type="submission" date="2014-11" db="EMBL/GenBank/DDBJ databases">
        <authorList>
            <person name="Zhu J."/>
            <person name="Qi W."/>
            <person name="Song R."/>
        </authorList>
    </citation>
    <scope>NUCLEOTIDE SEQUENCE [LARGE SCALE GENOMIC DNA]</scope>
</reference>
<sequence>MPNASDSPSSSGAPYPSADSAPVLSRLFFCWCTPYLRRSAQGDIDERWLPLLDKHDETAANARKMAKAIDHYRQQTAISLSERRARERRRRYPVMRVVLAAYGWQLLLILVLKVLFTALEYVNLLTLKAFLQFKEAGSDEDAPTWVVGTLICVAMIAIQLVSIFGNNHYNFWKARVTIRIRTALTAALFKHLVEKPLHNGSSSSSSGSESDSDQRQQQQQQRSSSKSSDSVNVFNLVQLDIETVETLILLGPEILVLPFQIAVTAYVLDVQVGHAAAPGVGVLIVLCIIIALLERRNGQLRDPYMARRDIRIERCRETLQNLRLIKLLGWEGVAESHVRAARANEVQMLRRKIYYEYTAAWLGACVRLATTMVTLVMFTYASLAKVRGGDPSFALKASVAIPTMHLLGQMIGPVMSIPQMIRTLIEGTIALARLETALDLAAPSAKPRGGGQPSSYGDDGDGKGKGDAWLPVMKGLWKVFGESAVVKKEHDKGNGSPGEEEPLSPTEGLSERTVSRPLTQVEDDMRVYLRGACFAWPSAANGGSSGGRRQDGKPTPTSGALLSFRLERLSMVVRRGECLVVMGPPGSGKSTLVAALLREIPLIEGSCWTAADGSLPVSSSSGGGGDMAYAASPVGFAPQCVWVCGGTIRWNIVLGRPWDAVRYKRVIEACALTHDFQEWPNGDLREVDEGGHSLSAGQRVRVALARALYDAKASYFLLDDTFKSFDPKVGYQIWQSLLGPGGLLADSATIITIDPDSFHQFYNHTNTQTQTIDGAASLHVIVLGAGERGGGGGGSSVVWSSSCDEYYERYHRSSYDRTLSDMTTVADISSSPSSATLRSRKTIVSNPTRSSMDSTSDHGASNNGNGNGSTSPSSRETSTHMLGFWESALMCQPTDKDNQQQDRTQDGGETAMDDDFRFKGVVGLSCYLWFFRRIGWWLVGAILVAVVGIGVSDQACNWWIAYWTSGAEKQGANPTQQEVDMQVYRLNVYIGLVALNVFSNFAGYGSEAAGQIVAMNRLHHDLLGGTMAASLAFHDQTTVGRTLNRFSSDMFCVDHTIVRQIGIVFGGVVYFVLSLVMVSATSWWCLPLLPFILWALYKWLYLIYRGANRELQRGALGRTSQVFSVFSEAMTGAPTLRALQLVPQHGARALYRIDMYQRTKLLLAGAMVWLQFRLQLLMFPLTMLTTVLPVIFQLTGSSKGGDAGWVGVALSFTLALSGNVGNLITQAVELEKQMCSLERIQEYTTSQQKHQEADKDDQAATPTSSDIEKGPTAHTHTTASPLPLSHTHHQQQQQGLTVTFRSVEVRHRPSLPPALRNVTLTIDRGERVGLVGRTGAGKTTFLSTLVGLVPVSGGELRIGDRGADEWGGEMRAVVGVLPNAPLVFRGWTVRQFLDPTGEHSTEALWHAVHQCSLDSVVRKLPHQLETVIWRSPLDDNQKRESKDKMPPSAERVESDDGITTTTQEKALSDGELHQLAVGRLLLQSSSYRLILVDEPPLLVTPTTPAAPDEQQCLQKQKGQGGTTSYEGPVPLLSSVLPHCTIIVVAHHADALRGCGRVVVLREGQVVGEASGSTIETQEDLEALLERYGGTERTDA</sequence>
<keyword evidence="4" id="KW-0547">Nucleotide-binding</keyword>
<feature type="domain" description="ABC transmembrane type-1" evidence="11">
    <location>
        <begin position="941"/>
        <end position="1232"/>
    </location>
</feature>
<dbReference type="InterPro" id="IPR050173">
    <property type="entry name" value="ABC_transporter_C-like"/>
</dbReference>
<dbReference type="SUPFAM" id="SSF52540">
    <property type="entry name" value="P-loop containing nucleoside triphosphate hydrolases"/>
    <property type="match status" value="2"/>
</dbReference>
<dbReference type="SUPFAM" id="SSF90123">
    <property type="entry name" value="ABC transporter transmembrane region"/>
    <property type="match status" value="2"/>
</dbReference>
<keyword evidence="6 9" id="KW-1133">Transmembrane helix</keyword>
<feature type="region of interest" description="Disordered" evidence="8">
    <location>
        <begin position="487"/>
        <end position="517"/>
    </location>
</feature>
<dbReference type="GO" id="GO:0016887">
    <property type="term" value="F:ATP hydrolysis activity"/>
    <property type="evidence" value="ECO:0007669"/>
    <property type="project" value="InterPro"/>
</dbReference>
<dbReference type="OMA" id="RTYIDPY"/>
<feature type="transmembrane region" description="Helical" evidence="9">
    <location>
        <begin position="934"/>
        <end position="951"/>
    </location>
</feature>
<gene>
    <name evidence="12" type="ORF">Vbra_21656</name>
</gene>
<evidence type="ECO:0008006" key="14">
    <source>
        <dbReference type="Google" id="ProtNLM"/>
    </source>
</evidence>
<feature type="region of interest" description="Disordered" evidence="8">
    <location>
        <begin position="1245"/>
        <end position="1296"/>
    </location>
</feature>
<dbReference type="InterPro" id="IPR027417">
    <property type="entry name" value="P-loop_NTPase"/>
</dbReference>
<keyword evidence="13" id="KW-1185">Reference proteome</keyword>
<feature type="transmembrane region" description="Helical" evidence="9">
    <location>
        <begin position="274"/>
        <end position="293"/>
    </location>
</feature>
<feature type="compositionally biased region" description="Low complexity" evidence="8">
    <location>
        <begin position="201"/>
        <end position="227"/>
    </location>
</feature>
<dbReference type="InterPro" id="IPR011527">
    <property type="entry name" value="ABC1_TM_dom"/>
</dbReference>
<feature type="transmembrane region" description="Helical" evidence="9">
    <location>
        <begin position="94"/>
        <end position="122"/>
    </location>
</feature>
<feature type="region of interest" description="Disordered" evidence="8">
    <location>
        <begin position="198"/>
        <end position="227"/>
    </location>
</feature>
<feature type="domain" description="ABC transmembrane type-1" evidence="11">
    <location>
        <begin position="107"/>
        <end position="426"/>
    </location>
</feature>
<dbReference type="InterPro" id="IPR003439">
    <property type="entry name" value="ABC_transporter-like_ATP-bd"/>
</dbReference>
<dbReference type="PANTHER" id="PTHR24223">
    <property type="entry name" value="ATP-BINDING CASSETTE SUB-FAMILY C"/>
    <property type="match status" value="1"/>
</dbReference>
<dbReference type="VEuPathDB" id="CryptoDB:Vbra_21656"/>
<feature type="compositionally biased region" description="Polar residues" evidence="8">
    <location>
        <begin position="842"/>
        <end position="858"/>
    </location>
</feature>
<dbReference type="FunCoup" id="A0A0G4FRV8">
    <property type="interactions" value="3"/>
</dbReference>
<dbReference type="GO" id="GO:0005524">
    <property type="term" value="F:ATP binding"/>
    <property type="evidence" value="ECO:0007669"/>
    <property type="project" value="UniProtKB-KW"/>
</dbReference>
<evidence type="ECO:0000256" key="5">
    <source>
        <dbReference type="ARBA" id="ARBA00022840"/>
    </source>
</evidence>
<feature type="compositionally biased region" description="Low complexity" evidence="8">
    <location>
        <begin position="859"/>
        <end position="874"/>
    </location>
</feature>
<feature type="transmembrane region" description="Helical" evidence="9">
    <location>
        <begin position="1161"/>
        <end position="1183"/>
    </location>
</feature>
<dbReference type="InterPro" id="IPR003593">
    <property type="entry name" value="AAA+_ATPase"/>
</dbReference>
<dbReference type="InterPro" id="IPR036640">
    <property type="entry name" value="ABC1_TM_sf"/>
</dbReference>
<feature type="transmembrane region" description="Helical" evidence="9">
    <location>
        <begin position="1061"/>
        <end position="1080"/>
    </location>
</feature>
<comment type="subcellular location">
    <subcellularLocation>
        <location evidence="1">Membrane</location>
        <topology evidence="1">Multi-pass membrane protein</topology>
    </subcellularLocation>
</comment>
<dbReference type="SMART" id="SM00382">
    <property type="entry name" value="AAA"/>
    <property type="match status" value="2"/>
</dbReference>
<feature type="region of interest" description="Disordered" evidence="8">
    <location>
        <begin position="443"/>
        <end position="464"/>
    </location>
</feature>
<dbReference type="Pfam" id="PF00664">
    <property type="entry name" value="ABC_membrane"/>
    <property type="match status" value="2"/>
</dbReference>
<dbReference type="InterPro" id="IPR044726">
    <property type="entry name" value="ABCC_6TM_D2"/>
</dbReference>
<dbReference type="PROSITE" id="PS00211">
    <property type="entry name" value="ABC_TRANSPORTER_1"/>
    <property type="match status" value="1"/>
</dbReference>
<evidence type="ECO:0000256" key="8">
    <source>
        <dbReference type="SAM" id="MobiDB-lite"/>
    </source>
</evidence>
<dbReference type="InterPro" id="IPR017871">
    <property type="entry name" value="ABC_transporter-like_CS"/>
</dbReference>
<dbReference type="Gene3D" id="1.20.1560.10">
    <property type="entry name" value="ABC transporter type 1, transmembrane domain"/>
    <property type="match status" value="2"/>
</dbReference>
<dbReference type="GO" id="GO:0140359">
    <property type="term" value="F:ABC-type transporter activity"/>
    <property type="evidence" value="ECO:0007669"/>
    <property type="project" value="InterPro"/>
</dbReference>
<protein>
    <recommendedName>
        <fullName evidence="14">ABC transporter domain-containing protein</fullName>
    </recommendedName>
</protein>
<dbReference type="CDD" id="cd18580">
    <property type="entry name" value="ABC_6TM_ABCC_D2"/>
    <property type="match status" value="1"/>
</dbReference>
<dbReference type="PANTHER" id="PTHR24223:SF330">
    <property type="entry name" value="ATP-BINDING CASSETTE SUB-FAMILY C MEMBER 10"/>
    <property type="match status" value="1"/>
</dbReference>
<keyword evidence="5" id="KW-0067">ATP-binding</keyword>
<dbReference type="PROSITE" id="PS50929">
    <property type="entry name" value="ABC_TM1F"/>
    <property type="match status" value="2"/>
</dbReference>
<dbReference type="GO" id="GO:0016020">
    <property type="term" value="C:membrane"/>
    <property type="evidence" value="ECO:0007669"/>
    <property type="project" value="UniProtKB-SubCell"/>
</dbReference>
<evidence type="ECO:0000313" key="12">
    <source>
        <dbReference type="EMBL" id="CEM17385.1"/>
    </source>
</evidence>
<evidence type="ECO:0000256" key="1">
    <source>
        <dbReference type="ARBA" id="ARBA00004141"/>
    </source>
</evidence>
<feature type="domain" description="ABC transporter" evidence="10">
    <location>
        <begin position="1300"/>
        <end position="1587"/>
    </location>
</feature>
<name>A0A0G4FRV8_VITBC</name>
<proteinExistence type="predicted"/>
<feature type="region of interest" description="Disordered" evidence="8">
    <location>
        <begin position="827"/>
        <end position="877"/>
    </location>
</feature>
<keyword evidence="7 9" id="KW-0472">Membrane</keyword>
<evidence type="ECO:0000256" key="9">
    <source>
        <dbReference type="SAM" id="Phobius"/>
    </source>
</evidence>
<dbReference type="STRING" id="1169540.A0A0G4FRV8"/>
<feature type="transmembrane region" description="Helical" evidence="9">
    <location>
        <begin position="1086"/>
        <end position="1104"/>
    </location>
</feature>
<evidence type="ECO:0000256" key="4">
    <source>
        <dbReference type="ARBA" id="ARBA00022741"/>
    </source>
</evidence>
<dbReference type="Proteomes" id="UP000041254">
    <property type="component" value="Unassembled WGS sequence"/>
</dbReference>
<keyword evidence="2" id="KW-0813">Transport</keyword>
<keyword evidence="3 9" id="KW-0812">Transmembrane</keyword>
<dbReference type="EMBL" id="CDMY01000488">
    <property type="protein sequence ID" value="CEM17385.1"/>
    <property type="molecule type" value="Genomic_DNA"/>
</dbReference>